<accession>A0ABS7ANI4</accession>
<proteinExistence type="predicted"/>
<reference evidence="1 2" key="1">
    <citation type="submission" date="2021-07" db="EMBL/GenBank/DDBJ databases">
        <title>Clostridium weizhouense sp. nov., an anaerobic bacterium isolated from activated sludge of Petroleum wastewater.</title>
        <authorList>
            <person name="Li Q."/>
        </authorList>
    </citation>
    <scope>NUCLEOTIDE SEQUENCE [LARGE SCALE GENOMIC DNA]</scope>
    <source>
        <strain evidence="1 2">YB-6</strain>
    </source>
</reference>
<sequence length="155" mass="18564">MNTRETLDKMFIELKDVIYYEDIGVHKIVDQSYIKPYYKQLTDISFEEWKKYHASKMLKITEDIYLSEMMETKDSLFIDKLKLDLSKPSCLREFGIVSTCLIPFFLNSEIVFFVTMPIFKEEHKYLEEEKSKAIEIVKKYSKILNIEEMLKSEII</sequence>
<gene>
    <name evidence="1" type="ORF">KYD98_09030</name>
</gene>
<keyword evidence="2" id="KW-1185">Reference proteome</keyword>
<comment type="caution">
    <text evidence="1">The sequence shown here is derived from an EMBL/GenBank/DDBJ whole genome shotgun (WGS) entry which is preliminary data.</text>
</comment>
<evidence type="ECO:0000313" key="2">
    <source>
        <dbReference type="Proteomes" id="UP001519921"/>
    </source>
</evidence>
<organism evidence="1 2">
    <name type="scientific">Clostridium weizhouense</name>
    <dbReference type="NCBI Taxonomy" id="2859781"/>
    <lineage>
        <taxon>Bacteria</taxon>
        <taxon>Bacillati</taxon>
        <taxon>Bacillota</taxon>
        <taxon>Clostridia</taxon>
        <taxon>Eubacteriales</taxon>
        <taxon>Clostridiaceae</taxon>
        <taxon>Clostridium</taxon>
    </lineage>
</organism>
<dbReference type="EMBL" id="JAHXPT010000006">
    <property type="protein sequence ID" value="MBW6410237.1"/>
    <property type="molecule type" value="Genomic_DNA"/>
</dbReference>
<protein>
    <recommendedName>
        <fullName evidence="3">GAF domain-containing protein</fullName>
    </recommendedName>
</protein>
<evidence type="ECO:0000313" key="1">
    <source>
        <dbReference type="EMBL" id="MBW6410237.1"/>
    </source>
</evidence>
<dbReference type="RefSeq" id="WP_219779388.1">
    <property type="nucleotide sequence ID" value="NZ_JAHXPT010000006.1"/>
</dbReference>
<evidence type="ECO:0008006" key="3">
    <source>
        <dbReference type="Google" id="ProtNLM"/>
    </source>
</evidence>
<name>A0ABS7ANI4_9CLOT</name>
<dbReference type="Proteomes" id="UP001519921">
    <property type="component" value="Unassembled WGS sequence"/>
</dbReference>